<feature type="transmembrane region" description="Helical" evidence="2">
    <location>
        <begin position="6"/>
        <end position="24"/>
    </location>
</feature>
<keyword evidence="2" id="KW-0472">Membrane</keyword>
<organism evidence="4 5">
    <name type="scientific">Adhaeretor mobilis</name>
    <dbReference type="NCBI Taxonomy" id="1930276"/>
    <lineage>
        <taxon>Bacteria</taxon>
        <taxon>Pseudomonadati</taxon>
        <taxon>Planctomycetota</taxon>
        <taxon>Planctomycetia</taxon>
        <taxon>Pirellulales</taxon>
        <taxon>Lacipirellulaceae</taxon>
        <taxon>Adhaeretor</taxon>
    </lineage>
</organism>
<evidence type="ECO:0000313" key="4">
    <source>
        <dbReference type="EMBL" id="QDS99620.1"/>
    </source>
</evidence>
<feature type="transmembrane region" description="Helical" evidence="2">
    <location>
        <begin position="56"/>
        <end position="74"/>
    </location>
</feature>
<feature type="region of interest" description="Disordered" evidence="1">
    <location>
        <begin position="553"/>
        <end position="574"/>
    </location>
</feature>
<dbReference type="PANTHER" id="PTHR37464">
    <property type="entry name" value="BLL2463 PROTEIN"/>
    <property type="match status" value="1"/>
</dbReference>
<gene>
    <name evidence="4" type="ORF">HG15A2_29460</name>
</gene>
<accession>A0A517MXL4</accession>
<feature type="domain" description="Aerotolerance regulator N-terminal" evidence="3">
    <location>
        <begin position="1"/>
        <end position="76"/>
    </location>
</feature>
<keyword evidence="2" id="KW-0812">Transmembrane</keyword>
<dbReference type="KEGG" id="amob:HG15A2_29460"/>
<dbReference type="AlphaFoldDB" id="A0A517MXL4"/>
<dbReference type="RefSeq" id="WP_145060807.1">
    <property type="nucleotide sequence ID" value="NZ_CP036263.1"/>
</dbReference>
<feature type="compositionally biased region" description="Basic and acidic residues" evidence="1">
    <location>
        <begin position="682"/>
        <end position="692"/>
    </location>
</feature>
<evidence type="ECO:0000256" key="2">
    <source>
        <dbReference type="SAM" id="Phobius"/>
    </source>
</evidence>
<protein>
    <recommendedName>
        <fullName evidence="3">Aerotolerance regulator N-terminal domain-containing protein</fullName>
    </recommendedName>
</protein>
<name>A0A517MXL4_9BACT</name>
<feature type="region of interest" description="Disordered" evidence="1">
    <location>
        <begin position="673"/>
        <end position="701"/>
    </location>
</feature>
<evidence type="ECO:0000313" key="5">
    <source>
        <dbReference type="Proteomes" id="UP000319852"/>
    </source>
</evidence>
<dbReference type="Proteomes" id="UP000319852">
    <property type="component" value="Chromosome"/>
</dbReference>
<dbReference type="Pfam" id="PF07584">
    <property type="entry name" value="BatA"/>
    <property type="match status" value="1"/>
</dbReference>
<evidence type="ECO:0000256" key="1">
    <source>
        <dbReference type="SAM" id="MobiDB-lite"/>
    </source>
</evidence>
<reference evidence="4 5" key="1">
    <citation type="submission" date="2019-02" db="EMBL/GenBank/DDBJ databases">
        <title>Deep-cultivation of Planctomycetes and their phenomic and genomic characterization uncovers novel biology.</title>
        <authorList>
            <person name="Wiegand S."/>
            <person name="Jogler M."/>
            <person name="Boedeker C."/>
            <person name="Pinto D."/>
            <person name="Vollmers J."/>
            <person name="Rivas-Marin E."/>
            <person name="Kohn T."/>
            <person name="Peeters S.H."/>
            <person name="Heuer A."/>
            <person name="Rast P."/>
            <person name="Oberbeckmann S."/>
            <person name="Bunk B."/>
            <person name="Jeske O."/>
            <person name="Meyerdierks A."/>
            <person name="Storesund J.E."/>
            <person name="Kallscheuer N."/>
            <person name="Luecker S."/>
            <person name="Lage O.M."/>
            <person name="Pohl T."/>
            <person name="Merkel B.J."/>
            <person name="Hornburger P."/>
            <person name="Mueller R.-W."/>
            <person name="Bruemmer F."/>
            <person name="Labrenz M."/>
            <person name="Spormann A.M."/>
            <person name="Op den Camp H."/>
            <person name="Overmann J."/>
            <person name="Amann R."/>
            <person name="Jetten M.S.M."/>
            <person name="Mascher T."/>
            <person name="Medema M.H."/>
            <person name="Devos D.P."/>
            <person name="Kaster A.-K."/>
            <person name="Ovreas L."/>
            <person name="Rohde M."/>
            <person name="Galperin M.Y."/>
            <person name="Jogler C."/>
        </authorList>
    </citation>
    <scope>NUCLEOTIDE SEQUENCE [LARGE SCALE GENOMIC DNA]</scope>
    <source>
        <strain evidence="4 5">HG15A2</strain>
    </source>
</reference>
<dbReference type="InterPro" id="IPR024163">
    <property type="entry name" value="Aerotolerance_reg_N"/>
</dbReference>
<evidence type="ECO:0000259" key="3">
    <source>
        <dbReference type="Pfam" id="PF07584"/>
    </source>
</evidence>
<proteinExistence type="predicted"/>
<dbReference type="InterPro" id="IPR011933">
    <property type="entry name" value="Double_TM_dom"/>
</dbReference>
<dbReference type="EMBL" id="CP036263">
    <property type="protein sequence ID" value="QDS99620.1"/>
    <property type="molecule type" value="Genomic_DNA"/>
</dbReference>
<dbReference type="OrthoDB" id="224458at2"/>
<keyword evidence="5" id="KW-1185">Reference proteome</keyword>
<sequence>MTFIQPWLLAALPLIALPVIIHLINQRRYQTVDWGAMKFLLAANRMSRGYARLRRWLIMAMRVLAVAGLIFAVSRPLASGWLGVAAGGKADTTIILLDRSPSMQHQAAGGISKLDTARRELVDTLETLGSTRWVLIDSATVQPQEIASPAALIDAPHTTGASASADLPEMMQAAHDYIKANNPGHTEIWIASDLREHDWRATSGRWASLREAFIKFPQEVRFHLLAYATPKGATGMRNAAIRVTDARRETVGNQAQLVVSLVITRDLAGESSSTEKQTLPLRFEIDGARSEMTVEIASSQYELKDHRIPLNGESTQGWGRVSLPADSNPADDQAFFVFDEPPVRRTAVVAEEPERVRAMRLAASIAPSPGMTNEAEIVTADSLQTLAWEELALVLWQAPLPTGKAAELVNTFVQRGGQVVFFPPRDPTSRQAYGMEWQHWVENKKALATDTWRGDQGLLANTQSGGSLPVGKWKVKRHCMLAGEATTLASLPGGIPLLSRVTTDRGGVYFCSTTADPRDSSLAADGVVLYATVQRMIDDGAKSLGATRLQNAGQAFPPSAEPWRQTADGVGSPGEAVLSTDYQYHRGVYASDDKLLAVNRPLKEDLTSTVAETRVYRLFEGLDFDRVDRTAGTGGGIVQEIWRLFLGAMLLALVVEAALCLPKITQPAAVVPSAARPSIPTKRTEEANRSEEAQLTGGGAA</sequence>
<keyword evidence="2" id="KW-1133">Transmembrane helix</keyword>
<dbReference type="NCBIfam" id="TIGR02226">
    <property type="entry name" value="two_anch"/>
    <property type="match status" value="1"/>
</dbReference>
<dbReference type="PANTHER" id="PTHR37464:SF1">
    <property type="entry name" value="BLL2463 PROTEIN"/>
    <property type="match status" value="1"/>
</dbReference>